<organism evidence="5 6">
    <name type="scientific">Thalassoglobus neptunius</name>
    <dbReference type="NCBI Taxonomy" id="1938619"/>
    <lineage>
        <taxon>Bacteria</taxon>
        <taxon>Pseudomonadati</taxon>
        <taxon>Planctomycetota</taxon>
        <taxon>Planctomycetia</taxon>
        <taxon>Planctomycetales</taxon>
        <taxon>Planctomycetaceae</taxon>
        <taxon>Thalassoglobus</taxon>
    </lineage>
</organism>
<evidence type="ECO:0000256" key="1">
    <source>
        <dbReference type="ARBA" id="ARBA00001974"/>
    </source>
</evidence>
<dbReference type="GO" id="GO:0018677">
    <property type="term" value="F:pentachlorophenol monooxygenase activity"/>
    <property type="evidence" value="ECO:0007669"/>
    <property type="project" value="UniProtKB-EC"/>
</dbReference>
<dbReference type="EC" id="1.14.13.50" evidence="5"/>
<keyword evidence="3" id="KW-0274">FAD</keyword>
<keyword evidence="5" id="KW-0560">Oxidoreductase</keyword>
<dbReference type="GO" id="GO:0071949">
    <property type="term" value="F:FAD binding"/>
    <property type="evidence" value="ECO:0007669"/>
    <property type="project" value="InterPro"/>
</dbReference>
<dbReference type="Gene3D" id="3.50.50.60">
    <property type="entry name" value="FAD/NAD(P)-binding domain"/>
    <property type="match status" value="1"/>
</dbReference>
<dbReference type="PANTHER" id="PTHR43004">
    <property type="entry name" value="TRK SYSTEM POTASSIUM UPTAKE PROTEIN"/>
    <property type="match status" value="1"/>
</dbReference>
<keyword evidence="6" id="KW-1185">Reference proteome</keyword>
<dbReference type="Gene3D" id="3.30.70.2450">
    <property type="match status" value="1"/>
</dbReference>
<dbReference type="RefSeq" id="WP_146512329.1">
    <property type="nucleotide sequence ID" value="NZ_SIHI01000058.1"/>
</dbReference>
<accession>A0A5C5VMZ8</accession>
<comment type="caution">
    <text evidence="5">The sequence shown here is derived from an EMBL/GenBank/DDBJ whole genome shotgun (WGS) entry which is preliminary data.</text>
</comment>
<dbReference type="InterPro" id="IPR002938">
    <property type="entry name" value="FAD-bd"/>
</dbReference>
<dbReference type="Proteomes" id="UP000317243">
    <property type="component" value="Unassembled WGS sequence"/>
</dbReference>
<name>A0A5C5VMZ8_9PLAN</name>
<evidence type="ECO:0000259" key="4">
    <source>
        <dbReference type="Pfam" id="PF01494"/>
    </source>
</evidence>
<evidence type="ECO:0000313" key="6">
    <source>
        <dbReference type="Proteomes" id="UP000317243"/>
    </source>
</evidence>
<sequence>MSSGPQVLVVGAGPTGLLLASELQRRNVDCLIIDAHSEPLHWDRATVIHPRSLEVFESLGIIEQFLDVGVKQRVVQISSGGLLLGELDLSACDSCYGFNIGISEEVTESILTDYLHQQGGNILRSARLVELAEESGEVTATIQNEGRTERVSVQWVVGCDGFHSTTRELTGIKMTGHDIEEPWAVFDATVAGWQNSYEGVYVYLDEVPVILTALPEERWRVYLRPHSTSADLLEEASTTLGRYLSNFSFENVGNPTRFQCHSKVAARFRLGRIFLAGDAAHVCTPAQGHGMNSGIQDAFNLAWKLALVCQGQSTPRILESYEAERRPVAQVIAASGDGAEQMQNALDDTERSCRDEALREMFADPASRHQEVVAETELDIDYSDSPIVIGNRHDVLAAGQRLPGGIEVIMAGSRLRKLHEFTHRTGHTVLLLGRSSEQHETLAELNASIRSWGETPIIEAIFVLSTQPDPEKIDAQVTPSDAESLGVQGVTLLVIRPDGHIGLRADDHHLASLQEYQALLSGSDKT</sequence>
<evidence type="ECO:0000256" key="2">
    <source>
        <dbReference type="ARBA" id="ARBA00022630"/>
    </source>
</evidence>
<keyword evidence="5" id="KW-0503">Monooxygenase</keyword>
<dbReference type="Pfam" id="PF01494">
    <property type="entry name" value="FAD_binding_3"/>
    <property type="match status" value="1"/>
</dbReference>
<dbReference type="PRINTS" id="PR00420">
    <property type="entry name" value="RNGMNOXGNASE"/>
</dbReference>
<reference evidence="5 6" key="1">
    <citation type="submission" date="2019-02" db="EMBL/GenBank/DDBJ databases">
        <title>Deep-cultivation of Planctomycetes and their phenomic and genomic characterization uncovers novel biology.</title>
        <authorList>
            <person name="Wiegand S."/>
            <person name="Jogler M."/>
            <person name="Boedeker C."/>
            <person name="Pinto D."/>
            <person name="Vollmers J."/>
            <person name="Rivas-Marin E."/>
            <person name="Kohn T."/>
            <person name="Peeters S.H."/>
            <person name="Heuer A."/>
            <person name="Rast P."/>
            <person name="Oberbeckmann S."/>
            <person name="Bunk B."/>
            <person name="Jeske O."/>
            <person name="Meyerdierks A."/>
            <person name="Storesund J.E."/>
            <person name="Kallscheuer N."/>
            <person name="Luecker S."/>
            <person name="Lage O.M."/>
            <person name="Pohl T."/>
            <person name="Merkel B.J."/>
            <person name="Hornburger P."/>
            <person name="Mueller R.-W."/>
            <person name="Bruemmer F."/>
            <person name="Labrenz M."/>
            <person name="Spormann A.M."/>
            <person name="Op Den Camp H."/>
            <person name="Overmann J."/>
            <person name="Amann R."/>
            <person name="Jetten M.S.M."/>
            <person name="Mascher T."/>
            <person name="Medema M.H."/>
            <person name="Devos D.P."/>
            <person name="Kaster A.-K."/>
            <person name="Ovreas L."/>
            <person name="Rohde M."/>
            <person name="Galperin M.Y."/>
            <person name="Jogler C."/>
        </authorList>
    </citation>
    <scope>NUCLEOTIDE SEQUENCE [LARGE SCALE GENOMIC DNA]</scope>
    <source>
        <strain evidence="5 6">KOR42</strain>
    </source>
</reference>
<evidence type="ECO:0000313" key="5">
    <source>
        <dbReference type="EMBL" id="TWT40036.1"/>
    </source>
</evidence>
<dbReference type="OrthoDB" id="9766816at2"/>
<evidence type="ECO:0000256" key="3">
    <source>
        <dbReference type="ARBA" id="ARBA00022827"/>
    </source>
</evidence>
<comment type="cofactor">
    <cofactor evidence="1">
        <name>FAD</name>
        <dbReference type="ChEBI" id="CHEBI:57692"/>
    </cofactor>
</comment>
<dbReference type="InterPro" id="IPR036188">
    <property type="entry name" value="FAD/NAD-bd_sf"/>
</dbReference>
<dbReference type="AlphaFoldDB" id="A0A5C5VMZ8"/>
<gene>
    <name evidence="5" type="primary">pcpB</name>
    <name evidence="5" type="ORF">KOR42_50370</name>
</gene>
<dbReference type="SUPFAM" id="SSF51905">
    <property type="entry name" value="FAD/NAD(P)-binding domain"/>
    <property type="match status" value="1"/>
</dbReference>
<dbReference type="InterPro" id="IPR050641">
    <property type="entry name" value="RIFMO-like"/>
</dbReference>
<proteinExistence type="predicted"/>
<dbReference type="EMBL" id="SIHI01000058">
    <property type="protein sequence ID" value="TWT40036.1"/>
    <property type="molecule type" value="Genomic_DNA"/>
</dbReference>
<keyword evidence="2" id="KW-0285">Flavoprotein</keyword>
<dbReference type="PANTHER" id="PTHR43004:SF19">
    <property type="entry name" value="BINDING MONOOXYGENASE, PUTATIVE (JCVI)-RELATED"/>
    <property type="match status" value="1"/>
</dbReference>
<protein>
    <submittedName>
        <fullName evidence="5">Pentachlorophenol 4-monooxygenase</fullName>
        <ecNumber evidence="5">1.14.13.50</ecNumber>
    </submittedName>
</protein>
<feature type="domain" description="FAD-binding" evidence="4">
    <location>
        <begin position="6"/>
        <end position="332"/>
    </location>
</feature>